<dbReference type="GeneID" id="7050515"/>
<dbReference type="RefSeq" id="XP_002175005.1">
    <property type="nucleotide sequence ID" value="XM_002174969.2"/>
</dbReference>
<feature type="transmembrane region" description="Helical" evidence="11">
    <location>
        <begin position="59"/>
        <end position="76"/>
    </location>
</feature>
<sequence length="511" mass="58640">MHYKQCIAYAVLLVLRALFSVSPSYIHPDEQLQSLQVVSQYVFGWKAELPWEYTVERPIRSLVPLLITTFLPMEFVKTVFGASVKPTIVFHVCRLWMLLLSLCVDYCIWLLFPPKTRVRALLGIGSTMMMLVYQTKTLSNSFEVILSLLAFVLFRRVSKKIQKEPSKTPSFDTIALCAVCTLGVFTRITFPAFLLPSALSALRTWRQCLRPQHLLWFCSKLIFICLLFTTAYLFIDSYVYGKPVFTVWNNLMYNSQTGNLAQHGLHARWTHLLINVPLLCGPILAQPSLWNPMRSAWWYLMVPIALLSVFPHQEARFLLPACVFFTAYAFSITHSKLLLVSSLIYHTFLSMFYGVLHQRGVVPTLSKLADYYSSCSPLSEPGSAMSMYFWRVYTPPTWMLKRTGHENVEVDTQHFVGYSRERMEEILFKKFISTQSSRPKTVLECPPFLFICPKVLLSNPEAWNLTLYDSVKIHYDLDDLDEVSLTDIIQHSGIGIYKPMTLEATSNTDGA</sequence>
<dbReference type="OrthoDB" id="10066429at2759"/>
<dbReference type="PANTHER" id="PTHR22760:SF3">
    <property type="entry name" value="GPI MANNOSYLTRANSFERASE 4"/>
    <property type="match status" value="1"/>
</dbReference>
<evidence type="ECO:0000256" key="5">
    <source>
        <dbReference type="ARBA" id="ARBA00022679"/>
    </source>
</evidence>
<comment type="similarity">
    <text evidence="10">Belongs to the glycosyltransferase 22 family. PIGZ subfamily.</text>
</comment>
<evidence type="ECO:0000256" key="2">
    <source>
        <dbReference type="ARBA" id="ARBA00004687"/>
    </source>
</evidence>
<feature type="transmembrane region" description="Helical" evidence="11">
    <location>
        <begin position="214"/>
        <end position="235"/>
    </location>
</feature>
<keyword evidence="4 11" id="KW-0328">Glycosyltransferase</keyword>
<evidence type="ECO:0000313" key="14">
    <source>
        <dbReference type="Proteomes" id="UP000001744"/>
    </source>
</evidence>
<dbReference type="GO" id="GO:0000026">
    <property type="term" value="F:alpha-1,2-mannosyltransferase activity"/>
    <property type="evidence" value="ECO:0000318"/>
    <property type="project" value="GO_Central"/>
</dbReference>
<keyword evidence="8 11" id="KW-1133">Transmembrane helix</keyword>
<feature type="transmembrane region" description="Helical" evidence="11">
    <location>
        <begin position="296"/>
        <end position="312"/>
    </location>
</feature>
<keyword evidence="9 11" id="KW-0472">Membrane</keyword>
<keyword evidence="7 11" id="KW-0256">Endoplasmic reticulum</keyword>
<evidence type="ECO:0000256" key="10">
    <source>
        <dbReference type="ARBA" id="ARBA00038466"/>
    </source>
</evidence>
<evidence type="ECO:0000256" key="7">
    <source>
        <dbReference type="ARBA" id="ARBA00022824"/>
    </source>
</evidence>
<keyword evidence="6 11" id="KW-0812">Transmembrane</keyword>
<comment type="subcellular location">
    <subcellularLocation>
        <location evidence="1 11">Endoplasmic reticulum membrane</location>
        <topology evidence="1 11">Multi-pass membrane protein</topology>
    </subcellularLocation>
</comment>
<dbReference type="EMBL" id="KE651167">
    <property type="protein sequence ID" value="EEB08712.1"/>
    <property type="molecule type" value="Genomic_DNA"/>
</dbReference>
<name>B6K5A8_SCHJY</name>
<dbReference type="EC" id="2.4.1.-" evidence="11"/>
<dbReference type="PANTHER" id="PTHR22760">
    <property type="entry name" value="GLYCOSYLTRANSFERASE"/>
    <property type="match status" value="1"/>
</dbReference>
<evidence type="ECO:0000256" key="3">
    <source>
        <dbReference type="ARBA" id="ARBA00022502"/>
    </source>
</evidence>
<gene>
    <name evidence="13" type="primary">smp3</name>
    <name evidence="12" type="ORF">SJAG_03878</name>
</gene>
<keyword evidence="5" id="KW-0808">Transferase</keyword>
<reference evidence="12 14" key="1">
    <citation type="journal article" date="2011" name="Science">
        <title>Comparative functional genomics of the fission yeasts.</title>
        <authorList>
            <person name="Rhind N."/>
            <person name="Chen Z."/>
            <person name="Yassour M."/>
            <person name="Thompson D.A."/>
            <person name="Haas B.J."/>
            <person name="Habib N."/>
            <person name="Wapinski I."/>
            <person name="Roy S."/>
            <person name="Lin M.F."/>
            <person name="Heiman D.I."/>
            <person name="Young S.K."/>
            <person name="Furuya K."/>
            <person name="Guo Y."/>
            <person name="Pidoux A."/>
            <person name="Chen H.M."/>
            <person name="Robbertse B."/>
            <person name="Goldberg J.M."/>
            <person name="Aoki K."/>
            <person name="Bayne E.H."/>
            <person name="Berlin A.M."/>
            <person name="Desjardins C.A."/>
            <person name="Dobbs E."/>
            <person name="Dukaj L."/>
            <person name="Fan L."/>
            <person name="FitzGerald M.G."/>
            <person name="French C."/>
            <person name="Gujja S."/>
            <person name="Hansen K."/>
            <person name="Keifenheim D."/>
            <person name="Levin J.Z."/>
            <person name="Mosher R.A."/>
            <person name="Mueller C.A."/>
            <person name="Pfiffner J."/>
            <person name="Priest M."/>
            <person name="Russ C."/>
            <person name="Smialowska A."/>
            <person name="Swoboda P."/>
            <person name="Sykes S.M."/>
            <person name="Vaughn M."/>
            <person name="Vengrova S."/>
            <person name="Yoder R."/>
            <person name="Zeng Q."/>
            <person name="Allshire R."/>
            <person name="Baulcombe D."/>
            <person name="Birren B.W."/>
            <person name="Brown W."/>
            <person name="Ekwall K."/>
            <person name="Kellis M."/>
            <person name="Leatherwood J."/>
            <person name="Levin H."/>
            <person name="Margalit H."/>
            <person name="Martienssen R."/>
            <person name="Nieduszynski C.A."/>
            <person name="Spatafora J.W."/>
            <person name="Friedman N."/>
            <person name="Dalgaard J.Z."/>
            <person name="Baumann P."/>
            <person name="Niki H."/>
            <person name="Regev A."/>
            <person name="Nusbaum C."/>
        </authorList>
    </citation>
    <scope>NUCLEOTIDE SEQUENCE [LARGE SCALE GENOMIC DNA]</scope>
    <source>
        <strain evidence="14">yFS275 / FY16936</strain>
    </source>
</reference>
<evidence type="ECO:0000256" key="6">
    <source>
        <dbReference type="ARBA" id="ARBA00022692"/>
    </source>
</evidence>
<evidence type="ECO:0000313" key="12">
    <source>
        <dbReference type="EMBL" id="EEB08712.1"/>
    </source>
</evidence>
<dbReference type="VEuPathDB" id="FungiDB:SJAG_03878"/>
<protein>
    <recommendedName>
        <fullName evidence="11">Mannosyltransferase</fullName>
        <ecNumber evidence="11">2.4.1.-</ecNumber>
    </recommendedName>
</protein>
<dbReference type="OMA" id="GIMHQNG"/>
<dbReference type="InterPro" id="IPR005599">
    <property type="entry name" value="GPI_mannosylTrfase"/>
</dbReference>
<dbReference type="Pfam" id="PF03901">
    <property type="entry name" value="Glyco_transf_22"/>
    <property type="match status" value="1"/>
</dbReference>
<dbReference type="JaponicusDB" id="SJAG_03878">
    <property type="gene designation" value="smp3"/>
</dbReference>
<feature type="transmembrane region" description="Helical" evidence="11">
    <location>
        <begin position="7"/>
        <end position="26"/>
    </location>
</feature>
<feature type="transmembrane region" description="Helical" evidence="11">
    <location>
        <begin position="132"/>
        <end position="154"/>
    </location>
</feature>
<evidence type="ECO:0000313" key="13">
    <source>
        <dbReference type="JaponicusDB" id="SJAG_03878"/>
    </source>
</evidence>
<evidence type="ECO:0000256" key="8">
    <source>
        <dbReference type="ARBA" id="ARBA00022989"/>
    </source>
</evidence>
<dbReference type="STRING" id="402676.B6K5A8"/>
<dbReference type="AlphaFoldDB" id="B6K5A8"/>
<organism evidence="12 14">
    <name type="scientific">Schizosaccharomyces japonicus (strain yFS275 / FY16936)</name>
    <name type="common">Fission yeast</name>
    <dbReference type="NCBI Taxonomy" id="402676"/>
    <lineage>
        <taxon>Eukaryota</taxon>
        <taxon>Fungi</taxon>
        <taxon>Dikarya</taxon>
        <taxon>Ascomycota</taxon>
        <taxon>Taphrinomycotina</taxon>
        <taxon>Schizosaccharomycetes</taxon>
        <taxon>Schizosaccharomycetales</taxon>
        <taxon>Schizosaccharomycetaceae</taxon>
        <taxon>Schizosaccharomyces</taxon>
    </lineage>
</organism>
<accession>B6K5A8</accession>
<dbReference type="GO" id="GO:0006506">
    <property type="term" value="P:GPI anchor biosynthetic process"/>
    <property type="evidence" value="ECO:0000318"/>
    <property type="project" value="GO_Central"/>
</dbReference>
<dbReference type="GO" id="GO:0005789">
    <property type="term" value="C:endoplasmic reticulum membrane"/>
    <property type="evidence" value="ECO:0000318"/>
    <property type="project" value="GO_Central"/>
</dbReference>
<evidence type="ECO:0000256" key="11">
    <source>
        <dbReference type="RuleBase" id="RU363075"/>
    </source>
</evidence>
<keyword evidence="3" id="KW-0337">GPI-anchor biosynthesis</keyword>
<dbReference type="Proteomes" id="UP000001744">
    <property type="component" value="Unassembled WGS sequence"/>
</dbReference>
<evidence type="ECO:0000256" key="4">
    <source>
        <dbReference type="ARBA" id="ARBA00022676"/>
    </source>
</evidence>
<feature type="transmembrane region" description="Helical" evidence="11">
    <location>
        <begin position="88"/>
        <end position="112"/>
    </location>
</feature>
<keyword evidence="14" id="KW-1185">Reference proteome</keyword>
<dbReference type="eggNOG" id="KOG4123">
    <property type="taxonomic scope" value="Eukaryota"/>
</dbReference>
<evidence type="ECO:0000256" key="1">
    <source>
        <dbReference type="ARBA" id="ARBA00004477"/>
    </source>
</evidence>
<comment type="pathway">
    <text evidence="2">Glycolipid biosynthesis; glycosylphosphatidylinositol-anchor biosynthesis.</text>
</comment>
<dbReference type="HOGENOM" id="CLU_022957_2_0_1"/>
<evidence type="ECO:0000256" key="9">
    <source>
        <dbReference type="ARBA" id="ARBA00023136"/>
    </source>
</evidence>
<proteinExistence type="inferred from homology"/>